<feature type="domain" description="DNA-binding transcriptional repressor CapW C-terminal dimerisation" evidence="1">
    <location>
        <begin position="209"/>
        <end position="282"/>
    </location>
</feature>
<accession>A0AA42XGD3</accession>
<dbReference type="EMBL" id="JAOCLH010000020">
    <property type="protein sequence ID" value="MDH2172980.1"/>
    <property type="molecule type" value="Genomic_DNA"/>
</dbReference>
<organism evidence="3 4">
    <name type="scientific">Acinetobacter johnsonii</name>
    <dbReference type="NCBI Taxonomy" id="40214"/>
    <lineage>
        <taxon>Bacteria</taxon>
        <taxon>Pseudomonadati</taxon>
        <taxon>Pseudomonadota</taxon>
        <taxon>Gammaproteobacteria</taxon>
        <taxon>Moraxellales</taxon>
        <taxon>Moraxellaceae</taxon>
        <taxon>Acinetobacter</taxon>
    </lineage>
</organism>
<comment type="caution">
    <text evidence="3">The sequence shown here is derived from an EMBL/GenBank/DDBJ whole genome shotgun (WGS) entry which is preliminary data.</text>
</comment>
<dbReference type="InterPro" id="IPR059020">
    <property type="entry name" value="CapW_CTD"/>
</dbReference>
<proteinExistence type="predicted"/>
<name>A0AA42XGD3_ACIJO</name>
<reference evidence="3" key="1">
    <citation type="submission" date="2022-09" db="EMBL/GenBank/DDBJ databases">
        <title>Intensive care unit water sources are persistently colonized with multi-drug resistant bacteria and are the site of extensive horizontal gene transfer of antibiotic resistance genes.</title>
        <authorList>
            <person name="Diorio-Toth L."/>
        </authorList>
    </citation>
    <scope>NUCLEOTIDE SEQUENCE</scope>
    <source>
        <strain evidence="3">GD03649</strain>
    </source>
</reference>
<dbReference type="Pfam" id="PF26107">
    <property type="entry name" value="BrxR_CTD"/>
    <property type="match status" value="1"/>
</dbReference>
<evidence type="ECO:0000313" key="4">
    <source>
        <dbReference type="Proteomes" id="UP001162261"/>
    </source>
</evidence>
<dbReference type="Proteomes" id="UP001162261">
    <property type="component" value="Unassembled WGS sequence"/>
</dbReference>
<evidence type="ECO:0000259" key="1">
    <source>
        <dbReference type="Pfam" id="PF26107"/>
    </source>
</evidence>
<dbReference type="RefSeq" id="WP_262558249.1">
    <property type="nucleotide sequence ID" value="NZ_JAOCCI010000032.1"/>
</dbReference>
<evidence type="ECO:0000313" key="3">
    <source>
        <dbReference type="EMBL" id="MDH2172980.1"/>
    </source>
</evidence>
<feature type="domain" description="DNA-binding transcriptional repressor CapW winged helix-turn-helix" evidence="2">
    <location>
        <begin position="19"/>
        <end position="87"/>
    </location>
</feature>
<sequence length="288" mass="33921">MSITNLDDLKRMRNSSAIQQRLEWLESRIFWIGELKRKDLIDNFGISIQQATSDIRLYQSIAPDNLKYDGNVKRYLKTESAIPIFNQSPEKWLSVSHQESKALRTIQCVKVNVIRSNIQADILMNISRAYYKCQPISILYQSSQKEPPKWFTICPHSIVETSIRLHIRGWHIEKRKYCDIVPNRIIEIRNISHTEWVGPEADIEWNTFIDIELIPSRQKMEFQRQVIERDYKMADGVLKISTRACLIYYQLSAMYLVDAVREHQGEPPEHNIGLAVKNWQELIKYVKD</sequence>
<dbReference type="PIRSF" id="PIRSF015558">
    <property type="entry name" value="Txn_reg_DeoR_prd"/>
    <property type="match status" value="1"/>
</dbReference>
<dbReference type="AlphaFoldDB" id="A0AA42XGD3"/>
<gene>
    <name evidence="3" type="ORF">N5J46_11200</name>
</gene>
<evidence type="ECO:0000259" key="2">
    <source>
        <dbReference type="Pfam" id="PF26109"/>
    </source>
</evidence>
<dbReference type="Pfam" id="PF26109">
    <property type="entry name" value="WHD_BrxR"/>
    <property type="match status" value="1"/>
</dbReference>
<dbReference type="InterPro" id="IPR059019">
    <property type="entry name" value="WHD_CapW"/>
</dbReference>
<protein>
    <recommendedName>
        <fullName evidence="5">WYL domain-containing protein</fullName>
    </recommendedName>
</protein>
<evidence type="ECO:0008006" key="5">
    <source>
        <dbReference type="Google" id="ProtNLM"/>
    </source>
</evidence>
<dbReference type="PROSITE" id="PS52050">
    <property type="entry name" value="WYL"/>
    <property type="match status" value="1"/>
</dbReference>
<dbReference type="InterPro" id="IPR016634">
    <property type="entry name" value="CapW-like"/>
</dbReference>